<name>A0AA36NCH9_9DINO</name>
<organism evidence="1 2">
    <name type="scientific">Effrenium voratum</name>
    <dbReference type="NCBI Taxonomy" id="2562239"/>
    <lineage>
        <taxon>Eukaryota</taxon>
        <taxon>Sar</taxon>
        <taxon>Alveolata</taxon>
        <taxon>Dinophyceae</taxon>
        <taxon>Suessiales</taxon>
        <taxon>Symbiodiniaceae</taxon>
        <taxon>Effrenium</taxon>
    </lineage>
</organism>
<dbReference type="AlphaFoldDB" id="A0AA36NCH9"/>
<evidence type="ECO:0000313" key="2">
    <source>
        <dbReference type="Proteomes" id="UP001178507"/>
    </source>
</evidence>
<accession>A0AA36NCH9</accession>
<dbReference type="EMBL" id="CAUJNA010003298">
    <property type="protein sequence ID" value="CAJ1398391.1"/>
    <property type="molecule type" value="Genomic_DNA"/>
</dbReference>
<evidence type="ECO:0000313" key="1">
    <source>
        <dbReference type="EMBL" id="CAJ1398391.1"/>
    </source>
</evidence>
<reference evidence="1" key="1">
    <citation type="submission" date="2023-08" db="EMBL/GenBank/DDBJ databases">
        <authorList>
            <person name="Chen Y."/>
            <person name="Shah S."/>
            <person name="Dougan E. K."/>
            <person name="Thang M."/>
            <person name="Chan C."/>
        </authorList>
    </citation>
    <scope>NUCLEOTIDE SEQUENCE</scope>
</reference>
<keyword evidence="2" id="KW-1185">Reference proteome</keyword>
<comment type="caution">
    <text evidence="1">The sequence shown here is derived from an EMBL/GenBank/DDBJ whole genome shotgun (WGS) entry which is preliminary data.</text>
</comment>
<dbReference type="Proteomes" id="UP001178507">
    <property type="component" value="Unassembled WGS sequence"/>
</dbReference>
<proteinExistence type="predicted"/>
<sequence>MQWRCLALVMITGAVRPKESSIDLSREERFQRLYRQYYAHYRKGIPRSMPGLAAREIPLQFEFEVSKRMYVMNMTPESLLARGGITSEDIDLGPVFESGSKWWYIEADGLGSKHHQILQGLPEANSVVVRPRTVLESSLPGDLVAYFHKLQVPASAHKTSFQFTVGVSAQQLPQLLRVAPPIRHLTTKVAALCRRRQPACSPQYEATVLLAAMILDRAHSCDACGFPKRWQTPWLVRTHMGDLAQTLALHERHNLTGDVLHVWHGDPDATLYPKGIMDYLHFPEMAEMGGLVNGRLAETEAPEMPVDTA</sequence>
<protein>
    <submittedName>
        <fullName evidence="1">Uncharacterized protein</fullName>
    </submittedName>
</protein>
<gene>
    <name evidence="1" type="ORF">EVOR1521_LOCUS22199</name>
</gene>
<feature type="non-terminal residue" evidence="1">
    <location>
        <position position="309"/>
    </location>
</feature>